<dbReference type="InterPro" id="IPR014710">
    <property type="entry name" value="RmlC-like_jellyroll"/>
</dbReference>
<dbReference type="Gene3D" id="2.60.120.10">
    <property type="entry name" value="Jelly Rolls"/>
    <property type="match status" value="1"/>
</dbReference>
<organism evidence="1 2">
    <name type="scientific">Saccharopolyspora rosea</name>
    <dbReference type="NCBI Taxonomy" id="524884"/>
    <lineage>
        <taxon>Bacteria</taxon>
        <taxon>Bacillati</taxon>
        <taxon>Actinomycetota</taxon>
        <taxon>Actinomycetes</taxon>
        <taxon>Pseudonocardiales</taxon>
        <taxon>Pseudonocardiaceae</taxon>
        <taxon>Saccharopolyspora</taxon>
    </lineage>
</organism>
<keyword evidence="2" id="KW-1185">Reference proteome</keyword>
<dbReference type="PANTHER" id="PTHR37694:SF1">
    <property type="entry name" value="SLR8022 PROTEIN"/>
    <property type="match status" value="1"/>
</dbReference>
<dbReference type="PANTHER" id="PTHR37694">
    <property type="entry name" value="SLR8022 PROTEIN"/>
    <property type="match status" value="1"/>
</dbReference>
<name>A0ABW3FWG9_9PSEU</name>
<protein>
    <submittedName>
        <fullName evidence="1">Cupin domain-containing protein</fullName>
    </submittedName>
</protein>
<accession>A0ABW3FWG9</accession>
<dbReference type="CDD" id="cd02230">
    <property type="entry name" value="cupin_HP0902-like"/>
    <property type="match status" value="1"/>
</dbReference>
<dbReference type="InterPro" id="IPR011051">
    <property type="entry name" value="RmlC_Cupin_sf"/>
</dbReference>
<gene>
    <name evidence="1" type="ORF">ACFQ16_13160</name>
</gene>
<dbReference type="RefSeq" id="WP_263253826.1">
    <property type="nucleotide sequence ID" value="NZ_BAABLT010000006.1"/>
</dbReference>
<dbReference type="Proteomes" id="UP001597018">
    <property type="component" value="Unassembled WGS sequence"/>
</dbReference>
<dbReference type="EMBL" id="JBHTIW010000008">
    <property type="protein sequence ID" value="MFD0920697.1"/>
    <property type="molecule type" value="Genomic_DNA"/>
</dbReference>
<evidence type="ECO:0000313" key="1">
    <source>
        <dbReference type="EMBL" id="MFD0920697.1"/>
    </source>
</evidence>
<sequence length="113" mass="12029">MEKIALTALARVQLERARQHGGHAAKTVHGGHHRSLRQTVIALTAGSELGEHPNPGQATLQVVCGRVRLTGGATSWDCRTGDLLIVPDARHSLSALEDSVVLLTVVKDRAADE</sequence>
<comment type="caution">
    <text evidence="1">The sequence shown here is derived from an EMBL/GenBank/DDBJ whole genome shotgun (WGS) entry which is preliminary data.</text>
</comment>
<dbReference type="SUPFAM" id="SSF51182">
    <property type="entry name" value="RmlC-like cupins"/>
    <property type="match status" value="1"/>
</dbReference>
<evidence type="ECO:0000313" key="2">
    <source>
        <dbReference type="Proteomes" id="UP001597018"/>
    </source>
</evidence>
<reference evidence="2" key="1">
    <citation type="journal article" date="2019" name="Int. J. Syst. Evol. Microbiol.">
        <title>The Global Catalogue of Microorganisms (GCM) 10K type strain sequencing project: providing services to taxonomists for standard genome sequencing and annotation.</title>
        <authorList>
            <consortium name="The Broad Institute Genomics Platform"/>
            <consortium name="The Broad Institute Genome Sequencing Center for Infectious Disease"/>
            <person name="Wu L."/>
            <person name="Ma J."/>
        </authorList>
    </citation>
    <scope>NUCLEOTIDE SEQUENCE [LARGE SCALE GENOMIC DNA]</scope>
    <source>
        <strain evidence="2">CCUG 56401</strain>
    </source>
</reference>
<proteinExistence type="predicted"/>